<gene>
    <name evidence="7" type="ORF">V6256_13455</name>
</gene>
<feature type="domain" description="Peptidase S54 rhomboid" evidence="6">
    <location>
        <begin position="43"/>
        <end position="178"/>
    </location>
</feature>
<dbReference type="PANTHER" id="PTHR43066">
    <property type="entry name" value="RHOMBOID-RELATED PROTEIN"/>
    <property type="match status" value="1"/>
</dbReference>
<evidence type="ECO:0000256" key="1">
    <source>
        <dbReference type="ARBA" id="ARBA00004141"/>
    </source>
</evidence>
<keyword evidence="8" id="KW-1185">Reference proteome</keyword>
<dbReference type="SUPFAM" id="SSF144091">
    <property type="entry name" value="Rhomboid-like"/>
    <property type="match status" value="1"/>
</dbReference>
<evidence type="ECO:0000256" key="2">
    <source>
        <dbReference type="ARBA" id="ARBA00022692"/>
    </source>
</evidence>
<keyword evidence="3 5" id="KW-1133">Transmembrane helix</keyword>
<organism evidence="7 8">
    <name type="scientific">Psychromonas aquatilis</name>
    <dbReference type="NCBI Taxonomy" id="2005072"/>
    <lineage>
        <taxon>Bacteria</taxon>
        <taxon>Pseudomonadati</taxon>
        <taxon>Pseudomonadota</taxon>
        <taxon>Gammaproteobacteria</taxon>
        <taxon>Alteromonadales</taxon>
        <taxon>Psychromonadaceae</taxon>
        <taxon>Psychromonas</taxon>
    </lineage>
</organism>
<feature type="transmembrane region" description="Helical" evidence="5">
    <location>
        <begin position="56"/>
        <end position="74"/>
    </location>
</feature>
<dbReference type="InterPro" id="IPR022764">
    <property type="entry name" value="Peptidase_S54_rhomboid_dom"/>
</dbReference>
<dbReference type="EC" id="3.4.21.105" evidence="7"/>
<protein>
    <submittedName>
        <fullName evidence="7">Rhomboid family intramembrane serine protease</fullName>
        <ecNumber evidence="7">3.4.21.105</ecNumber>
    </submittedName>
</protein>
<evidence type="ECO:0000259" key="6">
    <source>
        <dbReference type="Pfam" id="PF01694"/>
    </source>
</evidence>
<dbReference type="InterPro" id="IPR035952">
    <property type="entry name" value="Rhomboid-like_sf"/>
</dbReference>
<feature type="transmembrane region" description="Helical" evidence="5">
    <location>
        <begin position="157"/>
        <end position="176"/>
    </location>
</feature>
<accession>A0ABU9GTG5</accession>
<dbReference type="Proteomes" id="UP001369082">
    <property type="component" value="Unassembled WGS sequence"/>
</dbReference>
<dbReference type="GO" id="GO:0006508">
    <property type="term" value="P:proteolysis"/>
    <property type="evidence" value="ECO:0007669"/>
    <property type="project" value="UniProtKB-KW"/>
</dbReference>
<comment type="caution">
    <text evidence="7">The sequence shown here is derived from an EMBL/GenBank/DDBJ whole genome shotgun (WGS) entry which is preliminary data.</text>
</comment>
<evidence type="ECO:0000313" key="7">
    <source>
        <dbReference type="EMBL" id="MEL0630617.1"/>
    </source>
</evidence>
<reference evidence="7 8" key="1">
    <citation type="submission" date="2024-02" db="EMBL/GenBank/DDBJ databases">
        <title>Bacteria isolated from the canopy kelp, Nereocystis luetkeana.</title>
        <authorList>
            <person name="Pfister C.A."/>
            <person name="Younker I.T."/>
            <person name="Light S.H."/>
        </authorList>
    </citation>
    <scope>NUCLEOTIDE SEQUENCE [LARGE SCALE GENOMIC DNA]</scope>
    <source>
        <strain evidence="7 8">TI.1.05</strain>
    </source>
</reference>
<evidence type="ECO:0000256" key="3">
    <source>
        <dbReference type="ARBA" id="ARBA00022989"/>
    </source>
</evidence>
<dbReference type="Gene3D" id="1.20.1540.10">
    <property type="entry name" value="Rhomboid-like"/>
    <property type="match status" value="1"/>
</dbReference>
<feature type="transmembrane region" description="Helical" evidence="5">
    <location>
        <begin position="81"/>
        <end position="99"/>
    </location>
</feature>
<keyword evidence="7" id="KW-0378">Hydrolase</keyword>
<keyword evidence="4 5" id="KW-0472">Membrane</keyword>
<keyword evidence="7" id="KW-0645">Protease</keyword>
<evidence type="ECO:0000313" key="8">
    <source>
        <dbReference type="Proteomes" id="UP001369082"/>
    </source>
</evidence>
<feature type="transmembrane region" description="Helical" evidence="5">
    <location>
        <begin position="132"/>
        <end position="151"/>
    </location>
</feature>
<dbReference type="RefSeq" id="WP_341598742.1">
    <property type="nucleotide sequence ID" value="NZ_JBAKAZ010000068.1"/>
</dbReference>
<sequence length="190" mass="21299">MQRYLKTLKHSLAIMLVCLCLLLINTVVNVNFFGIAPRETSHLSGILFAPFLHGDWSHLLSNFFPFIIFSSLIGLHSVKRFWVVFILSILTTGTLVWLFARGQSIHIGMSGVVYAMWGYLIVYGFKEKHFRDILISLAVLLIYGGLVFGVLPSSANISYESHLFGALAGGAIGYFLSKNNRTKVNKDRLK</sequence>
<dbReference type="Pfam" id="PF01694">
    <property type="entry name" value="Rhomboid"/>
    <property type="match status" value="1"/>
</dbReference>
<comment type="subcellular location">
    <subcellularLocation>
        <location evidence="1">Membrane</location>
        <topology evidence="1">Multi-pass membrane protein</topology>
    </subcellularLocation>
</comment>
<feature type="transmembrane region" description="Helical" evidence="5">
    <location>
        <begin position="105"/>
        <end position="125"/>
    </location>
</feature>
<evidence type="ECO:0000256" key="5">
    <source>
        <dbReference type="SAM" id="Phobius"/>
    </source>
</evidence>
<proteinExistence type="predicted"/>
<evidence type="ECO:0000256" key="4">
    <source>
        <dbReference type="ARBA" id="ARBA00023136"/>
    </source>
</evidence>
<keyword evidence="2 5" id="KW-0812">Transmembrane</keyword>
<dbReference type="EMBL" id="JBAKAZ010000068">
    <property type="protein sequence ID" value="MEL0630617.1"/>
    <property type="molecule type" value="Genomic_DNA"/>
</dbReference>
<feature type="transmembrane region" description="Helical" evidence="5">
    <location>
        <begin position="12"/>
        <end position="36"/>
    </location>
</feature>
<name>A0ABU9GTG5_9GAMM</name>
<dbReference type="GO" id="GO:0008233">
    <property type="term" value="F:peptidase activity"/>
    <property type="evidence" value="ECO:0007669"/>
    <property type="project" value="UniProtKB-KW"/>
</dbReference>